<gene>
    <name evidence="2" type="ORF">GGR15_000279</name>
</gene>
<dbReference type="InterPro" id="IPR021497">
    <property type="entry name" value="GTA_holin_3TM"/>
</dbReference>
<keyword evidence="1" id="KW-1133">Transmembrane helix</keyword>
<dbReference type="GeneID" id="86891925"/>
<evidence type="ECO:0000256" key="1">
    <source>
        <dbReference type="SAM" id="Phobius"/>
    </source>
</evidence>
<sequence>MYRHGFTTLEGVKNVVGAVGEVIDRLTLPVREKRQLEVDLLGLLAEHEKEMARSRSAAVVEEARGNWLQRSWRPLVMLVFALIVLVGTFTTLPILSDTSRFWDLLEIGLGGYVVGRSGEKMAEAIFKVKAKK</sequence>
<accession>A0A7X6BIM5</accession>
<feature type="transmembrane region" description="Helical" evidence="1">
    <location>
        <begin position="75"/>
        <end position="95"/>
    </location>
</feature>
<evidence type="ECO:0000313" key="2">
    <source>
        <dbReference type="EMBL" id="NJC16677.1"/>
    </source>
</evidence>
<protein>
    <recommendedName>
        <fullName evidence="4">Holin</fullName>
    </recommendedName>
</protein>
<name>A0A7X6BIM5_9BACT</name>
<dbReference type="RefSeq" id="WP_229782349.1">
    <property type="nucleotide sequence ID" value="NZ_BMPA01000001.1"/>
</dbReference>
<evidence type="ECO:0000313" key="3">
    <source>
        <dbReference type="Proteomes" id="UP000576368"/>
    </source>
</evidence>
<dbReference type="EMBL" id="JAATLI010000001">
    <property type="protein sequence ID" value="NJC16677.1"/>
    <property type="molecule type" value="Genomic_DNA"/>
</dbReference>
<comment type="caution">
    <text evidence="2">The sequence shown here is derived from an EMBL/GenBank/DDBJ whole genome shotgun (WGS) entry which is preliminary data.</text>
</comment>
<dbReference type="Proteomes" id="UP000576368">
    <property type="component" value="Unassembled WGS sequence"/>
</dbReference>
<evidence type="ECO:0008006" key="4">
    <source>
        <dbReference type="Google" id="ProtNLM"/>
    </source>
</evidence>
<dbReference type="Pfam" id="PF11351">
    <property type="entry name" value="GTA_holin_3TM"/>
    <property type="match status" value="1"/>
</dbReference>
<keyword evidence="1" id="KW-0472">Membrane</keyword>
<organism evidence="2 3">
    <name type="scientific">Butyricimonas paravirosa</name>
    <dbReference type="NCBI Taxonomy" id="1472417"/>
    <lineage>
        <taxon>Bacteria</taxon>
        <taxon>Pseudomonadati</taxon>
        <taxon>Bacteroidota</taxon>
        <taxon>Bacteroidia</taxon>
        <taxon>Bacteroidales</taxon>
        <taxon>Odoribacteraceae</taxon>
        <taxon>Butyricimonas</taxon>
    </lineage>
</organism>
<keyword evidence="1" id="KW-0812">Transmembrane</keyword>
<reference evidence="2 3" key="1">
    <citation type="submission" date="2020-03" db="EMBL/GenBank/DDBJ databases">
        <title>Genomic Encyclopedia of Type Strains, Phase IV (KMG-IV): sequencing the most valuable type-strain genomes for metagenomic binning, comparative biology and taxonomic classification.</title>
        <authorList>
            <person name="Goeker M."/>
        </authorList>
    </citation>
    <scope>NUCLEOTIDE SEQUENCE [LARGE SCALE GENOMIC DNA]</scope>
    <source>
        <strain evidence="2 3">DSM 105722</strain>
    </source>
</reference>
<dbReference type="AlphaFoldDB" id="A0A7X6BIM5"/>
<proteinExistence type="predicted"/>